<proteinExistence type="predicted"/>
<feature type="compositionally biased region" description="Basic and acidic residues" evidence="1">
    <location>
        <begin position="1"/>
        <end position="15"/>
    </location>
</feature>
<sequence>MSRSARADKPFEVKAHTQAQTASSRPRRADVASRCNTAQARGDDHRPVKTLASGGSLGEFLTTLRSKVFVLTSSGNSRSPHVTRGALAELPISHLASPPGFFCGWFPTGARWMVRLGIFWTSVLNLDATRDKEFDASCDTSACDLE</sequence>
<comment type="caution">
    <text evidence="2">The sequence shown here is derived from an EMBL/GenBank/DDBJ whole genome shotgun (WGS) entry which is preliminary data.</text>
</comment>
<accession>A0A5B0NDM1</accession>
<organism evidence="2 3">
    <name type="scientific">Puccinia graminis f. sp. tritici</name>
    <dbReference type="NCBI Taxonomy" id="56615"/>
    <lineage>
        <taxon>Eukaryota</taxon>
        <taxon>Fungi</taxon>
        <taxon>Dikarya</taxon>
        <taxon>Basidiomycota</taxon>
        <taxon>Pucciniomycotina</taxon>
        <taxon>Pucciniomycetes</taxon>
        <taxon>Pucciniales</taxon>
        <taxon>Pucciniaceae</taxon>
        <taxon>Puccinia</taxon>
    </lineage>
</organism>
<dbReference type="Proteomes" id="UP000324748">
    <property type="component" value="Unassembled WGS sequence"/>
</dbReference>
<feature type="region of interest" description="Disordered" evidence="1">
    <location>
        <begin position="1"/>
        <end position="32"/>
    </location>
</feature>
<dbReference type="AlphaFoldDB" id="A0A5B0NDM1"/>
<dbReference type="EMBL" id="VSWC01000105">
    <property type="protein sequence ID" value="KAA1086654.1"/>
    <property type="molecule type" value="Genomic_DNA"/>
</dbReference>
<reference evidence="2 3" key="1">
    <citation type="submission" date="2019-05" db="EMBL/GenBank/DDBJ databases">
        <title>Emergence of the Ug99 lineage of the wheat stem rust pathogen through somatic hybridization.</title>
        <authorList>
            <person name="Li F."/>
            <person name="Upadhyaya N.M."/>
            <person name="Sperschneider J."/>
            <person name="Matny O."/>
            <person name="Nguyen-Phuc H."/>
            <person name="Mago R."/>
            <person name="Raley C."/>
            <person name="Miller M.E."/>
            <person name="Silverstein K.A.T."/>
            <person name="Henningsen E."/>
            <person name="Hirsch C.D."/>
            <person name="Visser B."/>
            <person name="Pretorius Z.A."/>
            <person name="Steffenson B.J."/>
            <person name="Schwessinger B."/>
            <person name="Dodds P.N."/>
            <person name="Figueroa M."/>
        </authorList>
    </citation>
    <scope>NUCLEOTIDE SEQUENCE [LARGE SCALE GENOMIC DNA]</scope>
    <source>
        <strain evidence="2">21-0</strain>
    </source>
</reference>
<keyword evidence="3" id="KW-1185">Reference proteome</keyword>
<evidence type="ECO:0000313" key="3">
    <source>
        <dbReference type="Proteomes" id="UP000324748"/>
    </source>
</evidence>
<name>A0A5B0NDM1_PUCGR</name>
<evidence type="ECO:0000256" key="1">
    <source>
        <dbReference type="SAM" id="MobiDB-lite"/>
    </source>
</evidence>
<gene>
    <name evidence="2" type="ORF">PGT21_007056</name>
</gene>
<evidence type="ECO:0000313" key="2">
    <source>
        <dbReference type="EMBL" id="KAA1086654.1"/>
    </source>
</evidence>
<protein>
    <submittedName>
        <fullName evidence="2">Uncharacterized protein</fullName>
    </submittedName>
</protein>